<feature type="compositionally biased region" description="Low complexity" evidence="1">
    <location>
        <begin position="92"/>
        <end position="121"/>
    </location>
</feature>
<keyword evidence="2" id="KW-1133">Transmembrane helix</keyword>
<dbReference type="RefSeq" id="WP_222960996.1">
    <property type="nucleotide sequence ID" value="NZ_JAINZZ010000004.1"/>
</dbReference>
<gene>
    <name evidence="3" type="ORF">K7862_04890</name>
</gene>
<feature type="compositionally biased region" description="Low complexity" evidence="1">
    <location>
        <begin position="137"/>
        <end position="173"/>
    </location>
</feature>
<organism evidence="3 4">
    <name type="scientific">Actinacidiphila acidipaludis</name>
    <dbReference type="NCBI Taxonomy" id="2873382"/>
    <lineage>
        <taxon>Bacteria</taxon>
        <taxon>Bacillati</taxon>
        <taxon>Actinomycetota</taxon>
        <taxon>Actinomycetes</taxon>
        <taxon>Kitasatosporales</taxon>
        <taxon>Streptomycetaceae</taxon>
        <taxon>Actinacidiphila</taxon>
    </lineage>
</organism>
<proteinExistence type="predicted"/>
<evidence type="ECO:0000313" key="3">
    <source>
        <dbReference type="EMBL" id="MBY8876976.1"/>
    </source>
</evidence>
<name>A0ABS7Q266_9ACTN</name>
<evidence type="ECO:0000256" key="2">
    <source>
        <dbReference type="SAM" id="Phobius"/>
    </source>
</evidence>
<feature type="transmembrane region" description="Helical" evidence="2">
    <location>
        <begin position="435"/>
        <end position="462"/>
    </location>
</feature>
<feature type="compositionally biased region" description="Low complexity" evidence="1">
    <location>
        <begin position="64"/>
        <end position="85"/>
    </location>
</feature>
<keyword evidence="4" id="KW-1185">Reference proteome</keyword>
<evidence type="ECO:0000313" key="4">
    <source>
        <dbReference type="Proteomes" id="UP000778578"/>
    </source>
</evidence>
<accession>A0ABS7Q266</accession>
<protein>
    <recommendedName>
        <fullName evidence="5">Integral membrane protein</fullName>
    </recommendedName>
</protein>
<feature type="transmembrane region" description="Helical" evidence="2">
    <location>
        <begin position="496"/>
        <end position="524"/>
    </location>
</feature>
<comment type="caution">
    <text evidence="3">The sequence shown here is derived from an EMBL/GenBank/DDBJ whole genome shotgun (WGS) entry which is preliminary data.</text>
</comment>
<feature type="compositionally biased region" description="Low complexity" evidence="1">
    <location>
        <begin position="185"/>
        <end position="225"/>
    </location>
</feature>
<dbReference type="EMBL" id="JAINZZ010000004">
    <property type="protein sequence ID" value="MBY8876976.1"/>
    <property type="molecule type" value="Genomic_DNA"/>
</dbReference>
<evidence type="ECO:0000256" key="1">
    <source>
        <dbReference type="SAM" id="MobiDB-lite"/>
    </source>
</evidence>
<dbReference type="Proteomes" id="UP000778578">
    <property type="component" value="Unassembled WGS sequence"/>
</dbReference>
<feature type="transmembrane region" description="Helical" evidence="2">
    <location>
        <begin position="536"/>
        <end position="555"/>
    </location>
</feature>
<feature type="compositionally biased region" description="Low complexity" evidence="1">
    <location>
        <begin position="242"/>
        <end position="261"/>
    </location>
</feature>
<reference evidence="3 4" key="1">
    <citation type="submission" date="2021-08" db="EMBL/GenBank/DDBJ databases">
        <title>WGS of actinomycetes from Thailand.</title>
        <authorList>
            <person name="Thawai C."/>
        </authorList>
    </citation>
    <scope>NUCLEOTIDE SEQUENCE [LARGE SCALE GENOMIC DNA]</scope>
    <source>
        <strain evidence="3 4">PLK6-54</strain>
    </source>
</reference>
<feature type="compositionally biased region" description="Low complexity" evidence="1">
    <location>
        <begin position="271"/>
        <end position="299"/>
    </location>
</feature>
<feature type="compositionally biased region" description="Low complexity" evidence="1">
    <location>
        <begin position="1"/>
        <end position="24"/>
    </location>
</feature>
<feature type="region of interest" description="Disordered" evidence="1">
    <location>
        <begin position="1"/>
        <end position="310"/>
    </location>
</feature>
<feature type="transmembrane region" description="Helical" evidence="2">
    <location>
        <begin position="405"/>
        <end position="423"/>
    </location>
</feature>
<evidence type="ECO:0008006" key="5">
    <source>
        <dbReference type="Google" id="ProtNLM"/>
    </source>
</evidence>
<keyword evidence="2" id="KW-0812">Transmembrane</keyword>
<sequence>MRPASDGGSSAEAGAAAEAGGEAEAGVEVEVETEDVSEPGDEQPAAAGAGFAELWKMAAEVLEPEPSGAKAEAEAASQHAEAGAGPRDDDAVAAAPEGPAPGAGTSAAGGTTATGQPVTVPETPTGRCATDEPRPDGGPADAATAEAPAQEIPSAGATGPAGAARERTTAAADGGPGCAESIWQPATPAATPAVPAPAQGPTESADLGPAVAGSAGAGIAEAGTANSGIATPDRGGVRTADPGTAASVHAAAPGSPASAKAAPRKAPPGRTPSGDAASSRDAAPSRASSRDAPPTAPASGGLPRRRGPADPVRQVMHRHQDLIAGAVDVWEIAAGLEAHGVTDVDARRLRHRDVFGLAEELYARVPRAGQAAAAVRGKRESAWLNPAGAARYLLPGAVCAVASRFLPDPAVTALVLLAGYAVLRRGPLHARGPLAALAACVLLALTTPTAPGLAASLLPAAYCAHWFAVRSRAQLAPSQSLDDFADAVRPRLGAALAGYTVVLVALLGVAGPVATPAALGLLLFTARLLALHGRAAFAAAVLAAACAAEAPFRLAAALGTGGPHGTAQALVCAAAAAVAVVQAFRVLPRAAAHRPN</sequence>
<feature type="compositionally biased region" description="Acidic residues" evidence="1">
    <location>
        <begin position="25"/>
        <end position="41"/>
    </location>
</feature>
<feature type="transmembrane region" description="Helical" evidence="2">
    <location>
        <begin position="567"/>
        <end position="587"/>
    </location>
</feature>
<keyword evidence="2" id="KW-0472">Membrane</keyword>